<dbReference type="PROSITE" id="PS50532">
    <property type="entry name" value="HTH_IS408"/>
    <property type="match status" value="1"/>
</dbReference>
<name>A0AAW3ZN83_9GAMM</name>
<reference evidence="2 3" key="1">
    <citation type="submission" date="2020-09" db="EMBL/GenBank/DDBJ databases">
        <title>Pseudoxanthomonas sp. CAU 1598 isolated from sand of Yaerae Beach.</title>
        <authorList>
            <person name="Kim W."/>
        </authorList>
    </citation>
    <scope>NUCLEOTIDE SEQUENCE [LARGE SCALE GENOMIC DNA]</scope>
    <source>
        <strain evidence="2 3">CAU 1598</strain>
    </source>
</reference>
<protein>
    <submittedName>
        <fullName evidence="2">Winged helix-turn-helix transcriptional regulator</fullName>
    </submittedName>
</protein>
<sequence length="187" mass="20615">MRKILEILRLHFEAGLSGRAIALAVSLALSTVQECLRRFQAAGLNWPTDLDEEALEARLYPRLASAPAVPLPDFAAVQTALVSHKAMTRRHLWQQYRAEYPDGLGYSAFCAQLATFTEQQATVLRREHAPGAAMLIDYAGPNLAIIDRQTGEVQPVRLFVAVLGYSNYTFALATRGETTADWLAAQV</sequence>
<gene>
    <name evidence="2" type="ORF">IFO71_16920</name>
</gene>
<dbReference type="PANTHER" id="PTHR35004:SF8">
    <property type="entry name" value="TRANSPOSASE RV3428C-RELATED"/>
    <property type="match status" value="1"/>
</dbReference>
<accession>A0AAW3ZN83</accession>
<feature type="domain" description="HTH IS408-type" evidence="1">
    <location>
        <begin position="4"/>
        <end position="81"/>
    </location>
</feature>
<proteinExistence type="predicted"/>
<dbReference type="EMBL" id="JACYTR010000051">
    <property type="protein sequence ID" value="MBD8527428.1"/>
    <property type="molecule type" value="Genomic_DNA"/>
</dbReference>
<dbReference type="PANTHER" id="PTHR35004">
    <property type="entry name" value="TRANSPOSASE RV3428C-RELATED"/>
    <property type="match status" value="1"/>
</dbReference>
<keyword evidence="3" id="KW-1185">Reference proteome</keyword>
<dbReference type="Pfam" id="PF13412">
    <property type="entry name" value="HTH_24"/>
    <property type="match status" value="1"/>
</dbReference>
<feature type="non-terminal residue" evidence="2">
    <location>
        <position position="187"/>
    </location>
</feature>
<dbReference type="InterPro" id="IPR017895">
    <property type="entry name" value="HTH_IS408/IS1162_type"/>
</dbReference>
<dbReference type="AlphaFoldDB" id="A0AAW3ZN83"/>
<evidence type="ECO:0000259" key="1">
    <source>
        <dbReference type="PROSITE" id="PS50532"/>
    </source>
</evidence>
<evidence type="ECO:0000313" key="3">
    <source>
        <dbReference type="Proteomes" id="UP000613768"/>
    </source>
</evidence>
<comment type="caution">
    <text evidence="2">The sequence shown here is derived from an EMBL/GenBank/DDBJ whole genome shotgun (WGS) entry which is preliminary data.</text>
</comment>
<organism evidence="2 3">
    <name type="scientific">Pseudomarimonas arenosa</name>
    <dbReference type="NCBI Taxonomy" id="2774145"/>
    <lineage>
        <taxon>Bacteria</taxon>
        <taxon>Pseudomonadati</taxon>
        <taxon>Pseudomonadota</taxon>
        <taxon>Gammaproteobacteria</taxon>
        <taxon>Lysobacterales</taxon>
        <taxon>Lysobacteraceae</taxon>
        <taxon>Pseudomarimonas</taxon>
    </lineage>
</organism>
<dbReference type="Proteomes" id="UP000613768">
    <property type="component" value="Unassembled WGS sequence"/>
</dbReference>
<evidence type="ECO:0000313" key="2">
    <source>
        <dbReference type="EMBL" id="MBD8527428.1"/>
    </source>
</evidence>